<comment type="caution">
    <text evidence="13">The sequence shown here is derived from an EMBL/GenBank/DDBJ whole genome shotgun (WGS) entry which is preliminary data.</text>
</comment>
<comment type="similarity">
    <text evidence="3">Belongs to the glycosyltransferase 31 family. Beta3-Gal-T subfamily.</text>
</comment>
<evidence type="ECO:0000256" key="4">
    <source>
        <dbReference type="ARBA" id="ARBA00012557"/>
    </source>
</evidence>
<evidence type="ECO:0000313" key="13">
    <source>
        <dbReference type="EMBL" id="KAK8875880.1"/>
    </source>
</evidence>
<evidence type="ECO:0000259" key="12">
    <source>
        <dbReference type="Pfam" id="PF02434"/>
    </source>
</evidence>
<keyword evidence="10" id="KW-1133">Transmembrane helix</keyword>
<dbReference type="InterPro" id="IPR026050">
    <property type="entry name" value="C1GALT1/C1GALT1_chp1"/>
</dbReference>
<dbReference type="EMBL" id="JAPFFF010000012">
    <property type="protein sequence ID" value="KAK8875880.1"/>
    <property type="molecule type" value="Genomic_DNA"/>
</dbReference>
<feature type="domain" description="Fringe-like glycosyltransferase" evidence="12">
    <location>
        <begin position="12"/>
        <end position="212"/>
    </location>
</feature>
<comment type="pathway">
    <text evidence="2">Protein modification; protein glycosylation.</text>
</comment>
<dbReference type="Proteomes" id="UP001470230">
    <property type="component" value="Unassembled WGS sequence"/>
</dbReference>
<keyword evidence="8" id="KW-0547">Nucleotide-binding</keyword>
<keyword evidence="14" id="KW-1185">Reference proteome</keyword>
<dbReference type="PANTHER" id="PTHR23033:SF47">
    <property type="entry name" value="APPLE DOMAIN-CONTAINING PROTEIN-RELATED"/>
    <property type="match status" value="1"/>
</dbReference>
<evidence type="ECO:0000256" key="10">
    <source>
        <dbReference type="ARBA" id="ARBA00022989"/>
    </source>
</evidence>
<evidence type="ECO:0000313" key="14">
    <source>
        <dbReference type="Proteomes" id="UP001470230"/>
    </source>
</evidence>
<gene>
    <name evidence="13" type="ORF">M9Y10_006055</name>
</gene>
<proteinExistence type="inferred from homology"/>
<comment type="subcellular location">
    <subcellularLocation>
        <location evidence="1">Membrane</location>
        <topology evidence="1">Single-pass type II membrane protein</topology>
    </subcellularLocation>
</comment>
<sequence length="418" mass="48994">MIALLLIDFKYSLDDMAFGVWTGGNVFFKRAVSLAKTWFQFVPQLDLYTDFIPKKGVKAIYSASKHLNLYIHITPTFDDFMKYTSFNKIWDMVQNRHLFTIYDMYKRYPNKKWYIFSDDDTVIQPNLIPYFLKLYNYSHTVPMLIGHSQMHLNYLKKYTHNGKITHFAQGGAGLILSHSLMKDISNSIMNCSIMRQAPNYPSDIRLANCINEFYANYNETDHEIKNKLVDNVIKNSNGWMSGMELENKNQKKPGISFLSYHKTINFYSALYNATYSVWTDLSGQDRYCDFSHLAGSLINIQFINKNQIAKIMFGINIQLFDFTNSFNATSPFKPIFDKNDKVHVQPIKFTQSYQDNFEISLSCNEHLKVDEFVFDSFYPIGKKGINYFIRCPKSQKFYVNSKKSYSQHHSIIHHSYPY</sequence>
<keyword evidence="5" id="KW-0328">Glycosyltransferase</keyword>
<protein>
    <recommendedName>
        <fullName evidence="4">N-acetylgalactosaminide beta-1,3-galactosyltransferase</fullName>
        <ecNumber evidence="4">2.4.1.122</ecNumber>
    </recommendedName>
</protein>
<evidence type="ECO:0000256" key="3">
    <source>
        <dbReference type="ARBA" id="ARBA00006462"/>
    </source>
</evidence>
<keyword evidence="9" id="KW-0735">Signal-anchor</keyword>
<keyword evidence="6" id="KW-0808">Transferase</keyword>
<reference evidence="13 14" key="1">
    <citation type="submission" date="2024-04" db="EMBL/GenBank/DDBJ databases">
        <title>Tritrichomonas musculus Genome.</title>
        <authorList>
            <person name="Alves-Ferreira E."/>
            <person name="Grigg M."/>
            <person name="Lorenzi H."/>
            <person name="Galac M."/>
        </authorList>
    </citation>
    <scope>NUCLEOTIDE SEQUENCE [LARGE SCALE GENOMIC DNA]</scope>
    <source>
        <strain evidence="13 14">EAF2021</strain>
    </source>
</reference>
<evidence type="ECO:0000256" key="5">
    <source>
        <dbReference type="ARBA" id="ARBA00022676"/>
    </source>
</evidence>
<evidence type="ECO:0000256" key="6">
    <source>
        <dbReference type="ARBA" id="ARBA00022679"/>
    </source>
</evidence>
<keyword evidence="7" id="KW-0812">Transmembrane</keyword>
<dbReference type="PANTHER" id="PTHR23033">
    <property type="entry name" value="BETA1,3-GALACTOSYLTRANSFERASE"/>
    <property type="match status" value="1"/>
</dbReference>
<dbReference type="InterPro" id="IPR003378">
    <property type="entry name" value="Fringe-like_glycosylTrfase"/>
</dbReference>
<dbReference type="EC" id="2.4.1.122" evidence="4"/>
<organism evidence="13 14">
    <name type="scientific">Tritrichomonas musculus</name>
    <dbReference type="NCBI Taxonomy" id="1915356"/>
    <lineage>
        <taxon>Eukaryota</taxon>
        <taxon>Metamonada</taxon>
        <taxon>Parabasalia</taxon>
        <taxon>Tritrichomonadida</taxon>
        <taxon>Tritrichomonadidae</taxon>
        <taxon>Tritrichomonas</taxon>
    </lineage>
</organism>
<dbReference type="Gene3D" id="3.90.550.50">
    <property type="match status" value="1"/>
</dbReference>
<evidence type="ECO:0000256" key="8">
    <source>
        <dbReference type="ARBA" id="ARBA00022741"/>
    </source>
</evidence>
<evidence type="ECO:0000256" key="1">
    <source>
        <dbReference type="ARBA" id="ARBA00004606"/>
    </source>
</evidence>
<evidence type="ECO:0000256" key="2">
    <source>
        <dbReference type="ARBA" id="ARBA00004922"/>
    </source>
</evidence>
<evidence type="ECO:0000256" key="7">
    <source>
        <dbReference type="ARBA" id="ARBA00022692"/>
    </source>
</evidence>
<accession>A0ABR2JDP4</accession>
<name>A0ABR2JDP4_9EUKA</name>
<keyword evidence="11" id="KW-0472">Membrane</keyword>
<evidence type="ECO:0000256" key="11">
    <source>
        <dbReference type="ARBA" id="ARBA00023136"/>
    </source>
</evidence>
<evidence type="ECO:0000256" key="9">
    <source>
        <dbReference type="ARBA" id="ARBA00022968"/>
    </source>
</evidence>
<dbReference type="Pfam" id="PF02434">
    <property type="entry name" value="Fringe"/>
    <property type="match status" value="1"/>
</dbReference>